<dbReference type="FunFam" id="3.40.50.1820:FF:000346">
    <property type="entry name" value="Oleoyl-ACP hydrolase"/>
    <property type="match status" value="1"/>
</dbReference>
<comment type="similarity">
    <text evidence="1">Belongs to the thioesterase family.</text>
</comment>
<accession>G1TM16</accession>
<dbReference type="Gene3D" id="3.40.50.1820">
    <property type="entry name" value="alpha/beta hydrolase"/>
    <property type="match status" value="1"/>
</dbReference>
<dbReference type="Proteomes" id="UP000001811">
    <property type="component" value="Chromosome 16"/>
</dbReference>
<protein>
    <recommendedName>
        <fullName evidence="2">oleoyl-[acyl-carrier-protein] hydrolase</fullName>
        <ecNumber evidence="2">3.1.2.14</ecNumber>
    </recommendedName>
</protein>
<dbReference type="PANTHER" id="PTHR11487:SF0">
    <property type="entry name" value="S-ACYL FATTY ACID SYNTHASE THIOESTERASE, MEDIUM CHAIN"/>
    <property type="match status" value="1"/>
</dbReference>
<dbReference type="HOGENOM" id="CLU_070456_3_0_1"/>
<dbReference type="PaxDb" id="9986-ENSOCUP00000018022"/>
<reference evidence="4" key="3">
    <citation type="submission" date="2025-09" db="UniProtKB">
        <authorList>
            <consortium name="Ensembl"/>
        </authorList>
    </citation>
    <scope>IDENTIFICATION</scope>
    <source>
        <strain evidence="4">Thorbecke</strain>
    </source>
</reference>
<dbReference type="EC" id="3.1.2.14" evidence="2"/>
<dbReference type="GeneTree" id="ENSGT00390000015518"/>
<evidence type="ECO:0000313" key="4">
    <source>
        <dbReference type="Ensembl" id="ENSOCUP00000018022.2"/>
    </source>
</evidence>
<dbReference type="InterPro" id="IPR001031">
    <property type="entry name" value="Thioesterase"/>
</dbReference>
<dbReference type="GO" id="GO:0008610">
    <property type="term" value="P:lipid biosynthetic process"/>
    <property type="evidence" value="ECO:0007669"/>
    <property type="project" value="UniProtKB-ARBA"/>
</dbReference>
<dbReference type="EMBL" id="AAGW02025940">
    <property type="status" value="NOT_ANNOTATED_CDS"/>
    <property type="molecule type" value="Genomic_DNA"/>
</dbReference>
<dbReference type="InParanoid" id="G1TM16"/>
<dbReference type="InterPro" id="IPR012223">
    <property type="entry name" value="TEII"/>
</dbReference>
<dbReference type="Ensembl" id="ENSOCUT00000030037.3">
    <property type="protein sequence ID" value="ENSOCUP00000018022.2"/>
    <property type="gene ID" value="ENSOCUG00000022064.3"/>
</dbReference>
<dbReference type="InterPro" id="IPR029058">
    <property type="entry name" value="AB_hydrolase_fold"/>
</dbReference>
<dbReference type="SUPFAM" id="SSF53474">
    <property type="entry name" value="alpha/beta-Hydrolases"/>
    <property type="match status" value="1"/>
</dbReference>
<organism evidence="4 5">
    <name type="scientific">Oryctolagus cuniculus</name>
    <name type="common">Rabbit</name>
    <dbReference type="NCBI Taxonomy" id="9986"/>
    <lineage>
        <taxon>Eukaryota</taxon>
        <taxon>Metazoa</taxon>
        <taxon>Chordata</taxon>
        <taxon>Craniata</taxon>
        <taxon>Vertebrata</taxon>
        <taxon>Euteleostomi</taxon>
        <taxon>Mammalia</taxon>
        <taxon>Eutheria</taxon>
        <taxon>Euarchontoglires</taxon>
        <taxon>Glires</taxon>
        <taxon>Lagomorpha</taxon>
        <taxon>Leporidae</taxon>
        <taxon>Oryctolagus</taxon>
    </lineage>
</organism>
<evidence type="ECO:0000259" key="3">
    <source>
        <dbReference type="Pfam" id="PF00975"/>
    </source>
</evidence>
<dbReference type="SMR" id="G1TM16"/>
<dbReference type="GO" id="GO:0016297">
    <property type="term" value="F:fatty acyl-[ACP] hydrolase activity"/>
    <property type="evidence" value="ECO:0007669"/>
    <property type="project" value="UniProtKB-EC"/>
</dbReference>
<keyword evidence="5" id="KW-1185">Reference proteome</keyword>
<name>G1TM16_RABIT</name>
<reference evidence="4" key="2">
    <citation type="submission" date="2025-08" db="UniProtKB">
        <authorList>
            <consortium name="Ensembl"/>
        </authorList>
    </citation>
    <scope>IDENTIFICATION</scope>
    <source>
        <strain evidence="4">Thorbecke</strain>
    </source>
</reference>
<evidence type="ECO:0000313" key="5">
    <source>
        <dbReference type="Proteomes" id="UP000001811"/>
    </source>
</evidence>
<dbReference type="PANTHER" id="PTHR11487">
    <property type="entry name" value="THIOESTERASE"/>
    <property type="match status" value="1"/>
</dbReference>
<dbReference type="Pfam" id="PF00975">
    <property type="entry name" value="Thioesterase"/>
    <property type="match status" value="1"/>
</dbReference>
<evidence type="ECO:0000256" key="2">
    <source>
        <dbReference type="ARBA" id="ARBA00012480"/>
    </source>
</evidence>
<reference evidence="4 5" key="1">
    <citation type="journal article" date="2011" name="Nature">
        <title>A high-resolution map of human evolutionary constraint using 29 mammals.</title>
        <authorList>
            <person name="Lindblad-Toh K."/>
            <person name="Garber M."/>
            <person name="Zuk O."/>
            <person name="Lin M.F."/>
            <person name="Parker B.J."/>
            <person name="Washietl S."/>
            <person name="Kheradpour P."/>
            <person name="Ernst J."/>
            <person name="Jordan G."/>
            <person name="Mauceli E."/>
            <person name="Ward L.D."/>
            <person name="Lowe C.B."/>
            <person name="Holloway A.K."/>
            <person name="Clamp M."/>
            <person name="Gnerre S."/>
            <person name="Alfoldi J."/>
            <person name="Beal K."/>
            <person name="Chang J."/>
            <person name="Clawson H."/>
            <person name="Cuff J."/>
            <person name="Di Palma F."/>
            <person name="Fitzgerald S."/>
            <person name="Flicek P."/>
            <person name="Guttman M."/>
            <person name="Hubisz M.J."/>
            <person name="Jaffe D.B."/>
            <person name="Jungreis I."/>
            <person name="Kent W.J."/>
            <person name="Kostka D."/>
            <person name="Lara M."/>
            <person name="Martins A.L."/>
            <person name="Massingham T."/>
            <person name="Moltke I."/>
            <person name="Raney B.J."/>
            <person name="Rasmussen M.D."/>
            <person name="Robinson J."/>
            <person name="Stark A."/>
            <person name="Vilella A.J."/>
            <person name="Wen J."/>
            <person name="Xie X."/>
            <person name="Zody M.C."/>
            <person name="Baldwin J."/>
            <person name="Bloom T."/>
            <person name="Chin C.W."/>
            <person name="Heiman D."/>
            <person name="Nicol R."/>
            <person name="Nusbaum C."/>
            <person name="Young S."/>
            <person name="Wilkinson J."/>
            <person name="Worley K.C."/>
            <person name="Kovar C.L."/>
            <person name="Muzny D.M."/>
            <person name="Gibbs R.A."/>
            <person name="Cree A."/>
            <person name="Dihn H.H."/>
            <person name="Fowler G."/>
            <person name="Jhangiani S."/>
            <person name="Joshi V."/>
            <person name="Lee S."/>
            <person name="Lewis L.R."/>
            <person name="Nazareth L.V."/>
            <person name="Okwuonu G."/>
            <person name="Santibanez J."/>
            <person name="Warren W.C."/>
            <person name="Mardis E.R."/>
            <person name="Weinstock G.M."/>
            <person name="Wilson R.K."/>
            <person name="Delehaunty K."/>
            <person name="Dooling D."/>
            <person name="Fronik C."/>
            <person name="Fulton L."/>
            <person name="Fulton B."/>
            <person name="Graves T."/>
            <person name="Minx P."/>
            <person name="Sodergren E."/>
            <person name="Birney E."/>
            <person name="Margulies E.H."/>
            <person name="Herrero J."/>
            <person name="Green E.D."/>
            <person name="Haussler D."/>
            <person name="Siepel A."/>
            <person name="Goldman N."/>
            <person name="Pollard K.S."/>
            <person name="Pedersen J.S."/>
            <person name="Lander E.S."/>
            <person name="Kellis M."/>
        </authorList>
    </citation>
    <scope>NUCLEOTIDE SEQUENCE [LARGE SCALE GENOMIC DNA]</scope>
    <source>
        <strain evidence="4 5">Thorbecke inbred</strain>
    </source>
</reference>
<dbReference type="GO" id="GO:0006631">
    <property type="term" value="P:fatty acid metabolic process"/>
    <property type="evidence" value="ECO:0007669"/>
    <property type="project" value="UniProtKB-ARBA"/>
</dbReference>
<evidence type="ECO:0000256" key="1">
    <source>
        <dbReference type="ARBA" id="ARBA00007169"/>
    </source>
</evidence>
<dbReference type="AlphaFoldDB" id="G1TM16"/>
<proteinExistence type="inferred from homology"/>
<sequence>MERREQAGRTRNKRVLNCIYQNPNAIFKLICFPWAGGGSTYFAKWGQKIHDSLEVHSVRLAGRESRFEEPFANDMYQIVDEIVCVLLPIIQDKPFAFFGHRYSKVGSFMTALYLKENHKLEPMHFFVSSTTPPHVSNFVFLEAGWWRDENGGGDKNQAAIFHLADPGPQGMMTGILLAIENPSSPFLSRSLLFSEMYFNCSWILACTVLVPLGCQWPWCFSCPCWLAGHIINF</sequence>
<feature type="domain" description="Thioesterase" evidence="3">
    <location>
        <begin position="28"/>
        <end position="136"/>
    </location>
</feature>
<dbReference type="eggNOG" id="ENOG502RGSQ">
    <property type="taxonomic scope" value="Eukaryota"/>
</dbReference>